<proteinExistence type="predicted"/>
<reference evidence="2" key="1">
    <citation type="journal article" date="2019" name="Int. J. Syst. Evol. Microbiol.">
        <title>The Global Catalogue of Microorganisms (GCM) 10K type strain sequencing project: providing services to taxonomists for standard genome sequencing and annotation.</title>
        <authorList>
            <consortium name="The Broad Institute Genomics Platform"/>
            <consortium name="The Broad Institute Genome Sequencing Center for Infectious Disease"/>
            <person name="Wu L."/>
            <person name="Ma J."/>
        </authorList>
    </citation>
    <scope>NUCLEOTIDE SEQUENCE [LARGE SCALE GENOMIC DNA]</scope>
    <source>
        <strain evidence="2">KCTC 22209</strain>
    </source>
</reference>
<sequence length="122" mass="14908">MMSSYKQFLDTVFYRIEINEVVERRKCRATGKVRFNSIAESTSFIHWLKWVIFKWLEKSAWRKYRNKGFGTKSSTPRYVYFCERYHITKEHPSDYQKKNKIDNSKYFDKLVYTESTGDVNDW</sequence>
<organism evidence="1 2">
    <name type="scientific">Sphingobacterium anhuiense</name>
    <dbReference type="NCBI Taxonomy" id="493780"/>
    <lineage>
        <taxon>Bacteria</taxon>
        <taxon>Pseudomonadati</taxon>
        <taxon>Bacteroidota</taxon>
        <taxon>Sphingobacteriia</taxon>
        <taxon>Sphingobacteriales</taxon>
        <taxon>Sphingobacteriaceae</taxon>
        <taxon>Sphingobacterium</taxon>
    </lineage>
</organism>
<dbReference type="EMBL" id="JBHUPE010000006">
    <property type="protein sequence ID" value="MFD2905380.1"/>
    <property type="molecule type" value="Genomic_DNA"/>
</dbReference>
<name>A0ABW5YYL9_9SPHI</name>
<comment type="caution">
    <text evidence="1">The sequence shown here is derived from an EMBL/GenBank/DDBJ whole genome shotgun (WGS) entry which is preliminary data.</text>
</comment>
<accession>A0ABW5YYL9</accession>
<gene>
    <name evidence="1" type="ORF">ACFS6I_15680</name>
</gene>
<dbReference type="Proteomes" id="UP001597509">
    <property type="component" value="Unassembled WGS sequence"/>
</dbReference>
<protein>
    <submittedName>
        <fullName evidence="1">Uncharacterized protein</fullName>
    </submittedName>
</protein>
<evidence type="ECO:0000313" key="2">
    <source>
        <dbReference type="Proteomes" id="UP001597509"/>
    </source>
</evidence>
<evidence type="ECO:0000313" key="1">
    <source>
        <dbReference type="EMBL" id="MFD2905380.1"/>
    </source>
</evidence>
<keyword evidence="2" id="KW-1185">Reference proteome</keyword>